<dbReference type="EMBL" id="SBIQ01000336">
    <property type="protein sequence ID" value="KAF7679688.1"/>
    <property type="molecule type" value="Genomic_DNA"/>
</dbReference>
<evidence type="ECO:0000313" key="4">
    <source>
        <dbReference type="EMBL" id="KAF7679688.1"/>
    </source>
</evidence>
<dbReference type="Pfam" id="PF01157">
    <property type="entry name" value="Ribosomal_L21e"/>
    <property type="match status" value="1"/>
</dbReference>
<evidence type="ECO:0000313" key="5">
    <source>
        <dbReference type="Proteomes" id="UP001516464"/>
    </source>
</evidence>
<dbReference type="InterPro" id="IPR036948">
    <property type="entry name" value="Ribosomal_eL21_sf"/>
</dbReference>
<dbReference type="PANTHER" id="PTHR20981">
    <property type="entry name" value="60S RIBOSOMAL PROTEIN L21"/>
    <property type="match status" value="1"/>
</dbReference>
<dbReference type="PROSITE" id="PS01171">
    <property type="entry name" value="RIBOSOMAL_L21E"/>
    <property type="match status" value="1"/>
</dbReference>
<proteinExistence type="inferred from homology"/>
<comment type="caution">
    <text evidence="4">The sequence shown here is derived from an EMBL/GenBank/DDBJ whole genome shotgun (WGS) entry which is preliminary data.</text>
</comment>
<sequence length="159" mass="18520">MKSHGLRSGTRKLFSQPFRKHGPVKTSKYLQVYKVGDMVDIKVNPAVHKGMPHKFYHGKTGRVYAILKRALIVVVHKRVKHRMVEKMIQVRVEHVTKSRCNEDHIARVKATQEKRNNAKEGEKVERVKRVIEGPRPEYVISLDKCAPIQVSYEPYHKIF</sequence>
<dbReference type="InterPro" id="IPR001147">
    <property type="entry name" value="Ribosomal_eL21"/>
</dbReference>
<dbReference type="Gene3D" id="2.30.30.70">
    <property type="entry name" value="Ribosomal protein L21"/>
    <property type="match status" value="1"/>
</dbReference>
<name>A0ABQ7HVW7_9MICR</name>
<comment type="similarity">
    <text evidence="1">Belongs to the eukaryotic ribosomal protein eL21 family.</text>
</comment>
<evidence type="ECO:0000256" key="3">
    <source>
        <dbReference type="ARBA" id="ARBA00023274"/>
    </source>
</evidence>
<reference evidence="4 5" key="1">
    <citation type="submission" date="2019-01" db="EMBL/GenBank/DDBJ databases">
        <title>Genomes sequencing and comparative genomics of infectious freshwater microsporidia, Cucumispora dikerogammari and Thelohania contejeani.</title>
        <authorList>
            <person name="Cormier A."/>
            <person name="Giraud I."/>
            <person name="Wattier R."/>
            <person name="Teixeira M."/>
            <person name="Grandjean F."/>
            <person name="Rigaud T."/>
            <person name="Cordaux R."/>
        </authorList>
    </citation>
    <scope>NUCLEOTIDE SEQUENCE [LARGE SCALE GENOMIC DNA]</scope>
    <source>
        <strain evidence="4">T1</strain>
        <tissue evidence="4">Spores</tissue>
    </source>
</reference>
<evidence type="ECO:0000256" key="1">
    <source>
        <dbReference type="ARBA" id="ARBA00008427"/>
    </source>
</evidence>
<evidence type="ECO:0000256" key="2">
    <source>
        <dbReference type="ARBA" id="ARBA00022980"/>
    </source>
</evidence>
<dbReference type="Proteomes" id="UP001516464">
    <property type="component" value="Unassembled WGS sequence"/>
</dbReference>
<organism evidence="4 5">
    <name type="scientific">Astathelohania contejeani</name>
    <dbReference type="NCBI Taxonomy" id="164912"/>
    <lineage>
        <taxon>Eukaryota</taxon>
        <taxon>Fungi</taxon>
        <taxon>Fungi incertae sedis</taxon>
        <taxon>Microsporidia</taxon>
        <taxon>Astathelohaniidae</taxon>
        <taxon>Astathelohania</taxon>
    </lineage>
</organism>
<dbReference type="GO" id="GO:0005840">
    <property type="term" value="C:ribosome"/>
    <property type="evidence" value="ECO:0007669"/>
    <property type="project" value="UniProtKB-KW"/>
</dbReference>
<accession>A0ABQ7HVW7</accession>
<gene>
    <name evidence="4" type="primary">RPL21</name>
    <name evidence="4" type="ORF">TCON_2509</name>
</gene>
<dbReference type="SUPFAM" id="SSF50104">
    <property type="entry name" value="Translation proteins SH3-like domain"/>
    <property type="match status" value="1"/>
</dbReference>
<dbReference type="Gene3D" id="6.10.250.3260">
    <property type="match status" value="1"/>
</dbReference>
<protein>
    <submittedName>
        <fullName evidence="4">60S ribosomal protein L21</fullName>
    </submittedName>
</protein>
<keyword evidence="2 4" id="KW-0689">Ribosomal protein</keyword>
<keyword evidence="3" id="KW-0687">Ribonucleoprotein</keyword>
<keyword evidence="5" id="KW-1185">Reference proteome</keyword>
<dbReference type="InterPro" id="IPR008991">
    <property type="entry name" value="Translation_prot_SH3-like_sf"/>
</dbReference>
<dbReference type="InterPro" id="IPR018259">
    <property type="entry name" value="Ribosomal_eL21_CS"/>
</dbReference>